<dbReference type="AlphaFoldDB" id="A0AAV0PEZ9"/>
<dbReference type="Gene3D" id="1.20.1280.50">
    <property type="match status" value="1"/>
</dbReference>
<evidence type="ECO:0000256" key="1">
    <source>
        <dbReference type="SAM" id="Phobius"/>
    </source>
</evidence>
<feature type="domain" description="F-box" evidence="2">
    <location>
        <begin position="44"/>
        <end position="83"/>
    </location>
</feature>
<evidence type="ECO:0000313" key="4">
    <source>
        <dbReference type="EMBL" id="CAI0468881.1"/>
    </source>
</evidence>
<gene>
    <name evidence="4" type="ORF">LITE_LOCUS37980</name>
</gene>
<organism evidence="4 5">
    <name type="scientific">Linum tenue</name>
    <dbReference type="NCBI Taxonomy" id="586396"/>
    <lineage>
        <taxon>Eukaryota</taxon>
        <taxon>Viridiplantae</taxon>
        <taxon>Streptophyta</taxon>
        <taxon>Embryophyta</taxon>
        <taxon>Tracheophyta</taxon>
        <taxon>Spermatophyta</taxon>
        <taxon>Magnoliopsida</taxon>
        <taxon>eudicotyledons</taxon>
        <taxon>Gunneridae</taxon>
        <taxon>Pentapetalae</taxon>
        <taxon>rosids</taxon>
        <taxon>fabids</taxon>
        <taxon>Malpighiales</taxon>
        <taxon>Linaceae</taxon>
        <taxon>Linum</taxon>
    </lineage>
</organism>
<evidence type="ECO:0000313" key="5">
    <source>
        <dbReference type="Proteomes" id="UP001154282"/>
    </source>
</evidence>
<keyword evidence="1" id="KW-0472">Membrane</keyword>
<comment type="caution">
    <text evidence="4">The sequence shown here is derived from an EMBL/GenBank/DDBJ whole genome shotgun (WGS) entry which is preliminary data.</text>
</comment>
<dbReference type="Proteomes" id="UP001154282">
    <property type="component" value="Unassembled WGS sequence"/>
</dbReference>
<dbReference type="InterPro" id="IPR036047">
    <property type="entry name" value="F-box-like_dom_sf"/>
</dbReference>
<dbReference type="InterPro" id="IPR055290">
    <property type="entry name" value="At3g26010-like"/>
</dbReference>
<dbReference type="PANTHER" id="PTHR35546">
    <property type="entry name" value="F-BOX PROTEIN INTERACTION DOMAIN PROTEIN-RELATED"/>
    <property type="match status" value="1"/>
</dbReference>
<feature type="domain" description="F-box protein At3g26010-like beta-propeller" evidence="3">
    <location>
        <begin position="140"/>
        <end position="394"/>
    </location>
</feature>
<keyword evidence="1" id="KW-1133">Transmembrane helix</keyword>
<keyword evidence="5" id="KW-1185">Reference proteome</keyword>
<dbReference type="InterPro" id="IPR056592">
    <property type="entry name" value="Beta-prop_At3g26010-like"/>
</dbReference>
<dbReference type="Pfam" id="PF24750">
    <property type="entry name" value="b-prop_At3g26010-like"/>
    <property type="match status" value="1"/>
</dbReference>
<reference evidence="4" key="1">
    <citation type="submission" date="2022-08" db="EMBL/GenBank/DDBJ databases">
        <authorList>
            <person name="Gutierrez-Valencia J."/>
        </authorList>
    </citation>
    <scope>NUCLEOTIDE SEQUENCE</scope>
</reference>
<dbReference type="Pfam" id="PF12937">
    <property type="entry name" value="F-box-like"/>
    <property type="match status" value="1"/>
</dbReference>
<dbReference type="EMBL" id="CAMGYJ010000008">
    <property type="protein sequence ID" value="CAI0468881.1"/>
    <property type="molecule type" value="Genomic_DNA"/>
</dbReference>
<protein>
    <recommendedName>
        <fullName evidence="6">F-box domain-containing protein</fullName>
    </recommendedName>
</protein>
<evidence type="ECO:0008006" key="6">
    <source>
        <dbReference type="Google" id="ProtNLM"/>
    </source>
</evidence>
<sequence length="500" mass="58496">MTENDRELPLSSLLPTIASKKRRGIRLRRNPPPPLPDQFSKLIDDLIIEILIRLPNPRSSCRCKPVCKRWRSLISDPTFNRRFVSHHQNRYRPASLFLPAHDPDSVLDFLPVPDEARRKLRVFDCFQDLLLCGFVKFTCELRRSYFICNPFTKQWIALPLQPELPPHIESAAGLVCRARSCWSNYNLVQQQQQQLGGEPEPPPFVCYSEYRFRVVCLFQLPLSCQVLLVFCSESGKWKEMNLEHYAKVPLGNALTWNGKLFWVQYDLNNYCSVFAMYDPFRPYKLPGWKNAPYSLWRYLSNGDGNGNFSISQGALHIIVLEAGRPDKVLSVWRQVEDRWTLQYKTVLKTTSPSFWGDYKLKHCSVMDLHPEKPEVVFFQYREYPECILSCNLKTGMGEPEFFSPAEFCTSDPCWRALRPRVSCWPTPIPRYEELRGLYDGSYDCWVQHNNDHTTTLPSTTIGKHFEFAFFPSLPFYRFLYVVWVLIFCFPSLNYVKNTNP</sequence>
<keyword evidence="1" id="KW-0812">Transmembrane</keyword>
<evidence type="ECO:0000259" key="3">
    <source>
        <dbReference type="Pfam" id="PF24750"/>
    </source>
</evidence>
<dbReference type="InterPro" id="IPR001810">
    <property type="entry name" value="F-box_dom"/>
</dbReference>
<proteinExistence type="predicted"/>
<evidence type="ECO:0000259" key="2">
    <source>
        <dbReference type="Pfam" id="PF12937"/>
    </source>
</evidence>
<dbReference type="SUPFAM" id="SSF81383">
    <property type="entry name" value="F-box domain"/>
    <property type="match status" value="1"/>
</dbReference>
<accession>A0AAV0PEZ9</accession>
<feature type="transmembrane region" description="Helical" evidence="1">
    <location>
        <begin position="475"/>
        <end position="495"/>
    </location>
</feature>
<name>A0AAV0PEZ9_9ROSI</name>
<dbReference type="PANTHER" id="PTHR35546:SF128">
    <property type="entry name" value="F-BOX ASSOCIATED DOMAIN-CONTAINING PROTEIN"/>
    <property type="match status" value="1"/>
</dbReference>